<dbReference type="GO" id="GO:0006325">
    <property type="term" value="P:chromatin organization"/>
    <property type="evidence" value="ECO:0007669"/>
    <property type="project" value="UniProtKB-KW"/>
</dbReference>
<organism evidence="7 8">
    <name type="scientific">Elysia crispata</name>
    <name type="common">lettuce slug</name>
    <dbReference type="NCBI Taxonomy" id="231223"/>
    <lineage>
        <taxon>Eukaryota</taxon>
        <taxon>Metazoa</taxon>
        <taxon>Spiralia</taxon>
        <taxon>Lophotrochozoa</taxon>
        <taxon>Mollusca</taxon>
        <taxon>Gastropoda</taxon>
        <taxon>Heterobranchia</taxon>
        <taxon>Euthyneura</taxon>
        <taxon>Panpulmonata</taxon>
        <taxon>Sacoglossa</taxon>
        <taxon>Placobranchoidea</taxon>
        <taxon>Plakobranchidae</taxon>
        <taxon>Elysia</taxon>
    </lineage>
</organism>
<evidence type="ECO:0000313" key="8">
    <source>
        <dbReference type="Proteomes" id="UP001283361"/>
    </source>
</evidence>
<evidence type="ECO:0000256" key="2">
    <source>
        <dbReference type="ARBA" id="ARBA00023015"/>
    </source>
</evidence>
<dbReference type="GO" id="GO:0003677">
    <property type="term" value="F:DNA binding"/>
    <property type="evidence" value="ECO:0007669"/>
    <property type="project" value="InterPro"/>
</dbReference>
<dbReference type="SMART" id="SM00501">
    <property type="entry name" value="BRIGHT"/>
    <property type="match status" value="1"/>
</dbReference>
<dbReference type="SUPFAM" id="SSF46774">
    <property type="entry name" value="ARID-like"/>
    <property type="match status" value="1"/>
</dbReference>
<keyword evidence="2" id="KW-0805">Transcription regulation</keyword>
<feature type="domain" description="ARID" evidence="6">
    <location>
        <begin position="22"/>
        <end position="114"/>
    </location>
</feature>
<dbReference type="InterPro" id="IPR001606">
    <property type="entry name" value="ARID_dom"/>
</dbReference>
<name>A0AAE1DAB3_9GAST</name>
<feature type="compositionally biased region" description="Low complexity" evidence="5">
    <location>
        <begin position="697"/>
        <end position="713"/>
    </location>
</feature>
<dbReference type="InterPro" id="IPR052406">
    <property type="entry name" value="Chromatin_Remodeling_Comp"/>
</dbReference>
<feature type="compositionally biased region" description="Polar residues" evidence="5">
    <location>
        <begin position="1338"/>
        <end position="1352"/>
    </location>
</feature>
<feature type="compositionally biased region" description="Polar residues" evidence="5">
    <location>
        <begin position="652"/>
        <end position="675"/>
    </location>
</feature>
<gene>
    <name evidence="7" type="ORF">RRG08_021155</name>
</gene>
<evidence type="ECO:0000256" key="3">
    <source>
        <dbReference type="ARBA" id="ARBA00023163"/>
    </source>
</evidence>
<dbReference type="InterPro" id="IPR036388">
    <property type="entry name" value="WH-like_DNA-bd_sf"/>
</dbReference>
<keyword evidence="3" id="KW-0804">Transcription</keyword>
<feature type="region of interest" description="Disordered" evidence="5">
    <location>
        <begin position="1338"/>
        <end position="1381"/>
    </location>
</feature>
<feature type="compositionally biased region" description="Low complexity" evidence="5">
    <location>
        <begin position="1595"/>
        <end position="1606"/>
    </location>
</feature>
<dbReference type="PANTHER" id="PTHR22970:SF14">
    <property type="entry name" value="AT-RICH INTERACTIVE DOMAIN-CONTAINING PROTEIN 2"/>
    <property type="match status" value="1"/>
</dbReference>
<dbReference type="Gene3D" id="1.10.10.10">
    <property type="entry name" value="Winged helix-like DNA-binding domain superfamily/Winged helix DNA-binding domain"/>
    <property type="match status" value="1"/>
</dbReference>
<dbReference type="Gene3D" id="1.10.150.60">
    <property type="entry name" value="ARID DNA-binding domain"/>
    <property type="match status" value="1"/>
</dbReference>
<feature type="region of interest" description="Disordered" evidence="5">
    <location>
        <begin position="643"/>
        <end position="753"/>
    </location>
</feature>
<evidence type="ECO:0000256" key="1">
    <source>
        <dbReference type="ARBA" id="ARBA00022853"/>
    </source>
</evidence>
<evidence type="ECO:0000259" key="6">
    <source>
        <dbReference type="PROSITE" id="PS51011"/>
    </source>
</evidence>
<dbReference type="PROSITE" id="PS00028">
    <property type="entry name" value="ZINC_FINGER_C2H2_1"/>
    <property type="match status" value="2"/>
</dbReference>
<dbReference type="Pfam" id="PF01388">
    <property type="entry name" value="ARID"/>
    <property type="match status" value="1"/>
</dbReference>
<feature type="region of interest" description="Disordered" evidence="5">
    <location>
        <begin position="1457"/>
        <end position="1511"/>
    </location>
</feature>
<feature type="compositionally biased region" description="Low complexity" evidence="5">
    <location>
        <begin position="1479"/>
        <end position="1511"/>
    </location>
</feature>
<dbReference type="InterPro" id="IPR036431">
    <property type="entry name" value="ARID_dom_sf"/>
</dbReference>
<dbReference type="InterPro" id="IPR003150">
    <property type="entry name" value="DNA-bd_RFX"/>
</dbReference>
<comment type="caution">
    <text evidence="7">The sequence shown here is derived from an EMBL/GenBank/DDBJ whole genome shotgun (WGS) entry which is preliminary data.</text>
</comment>
<dbReference type="Proteomes" id="UP001283361">
    <property type="component" value="Unassembled WGS sequence"/>
</dbReference>
<keyword evidence="8" id="KW-1185">Reference proteome</keyword>
<dbReference type="Pfam" id="PF02257">
    <property type="entry name" value="RFX_DNA_binding"/>
    <property type="match status" value="1"/>
</dbReference>
<dbReference type="PANTHER" id="PTHR22970">
    <property type="entry name" value="AT-RICH INTERACTIVE DOMAIN-CONTAINING PROTEIN 2"/>
    <property type="match status" value="1"/>
</dbReference>
<feature type="region of interest" description="Disordered" evidence="5">
    <location>
        <begin position="1593"/>
        <end position="1674"/>
    </location>
</feature>
<dbReference type="GO" id="GO:0006355">
    <property type="term" value="P:regulation of DNA-templated transcription"/>
    <property type="evidence" value="ECO:0007669"/>
    <property type="project" value="InterPro"/>
</dbReference>
<dbReference type="SMART" id="SM01014">
    <property type="entry name" value="ARID"/>
    <property type="match status" value="1"/>
</dbReference>
<proteinExistence type="predicted"/>
<dbReference type="EMBL" id="JAWDGP010004573">
    <property type="protein sequence ID" value="KAK3763334.1"/>
    <property type="molecule type" value="Genomic_DNA"/>
</dbReference>
<dbReference type="InterPro" id="IPR016024">
    <property type="entry name" value="ARM-type_fold"/>
</dbReference>
<dbReference type="InterPro" id="IPR013087">
    <property type="entry name" value="Znf_C2H2_type"/>
</dbReference>
<evidence type="ECO:0000256" key="4">
    <source>
        <dbReference type="ARBA" id="ARBA00023242"/>
    </source>
</evidence>
<sequence length="1897" mass="207044">MAEDKEEIMEGTIEDDPSSEYEKQRISFISDLKRFNANRGTPFDRVPEIAGDEIDLYHLYQRVTALGGWHKVNFGDLWEDFLEDFGLPNGCVNAAQALKNVYFRYLNLYEKVNFLGEDPDIKDHDDEEGPTRKKVCLPIETIPLNYNYNQHKLSDAQRHQCNLSTELYVQKEYEKLEMSLRSGLPNEVDMAINVCVLLSTEGRHCMQLEKTCQLLRLLLAHVAVFEEDTFDLQELYHRCWMPSADRNFLRFWFETVDHPRAKPLITFGGQPYEQKEMVGNSVLNLGRDLGTLDSEGQRVLQLAVFLHNLSFEETNQKILAGNYLVFKFLMLSLHSTYDGLRQIALDTIANLSCEIAVDNFADIESGLIMDTLNDALFSDDRFFLVRGMEMLGKLSQVGRNSDILLDHLREETYKRLVDLLTVQDIQLIVHTLEALYKLSKVGEPFTTKIARVHKAISVLISLITIEAQSFGPGSLVGIKVVEYIPPTHVGPDGELDPARKPTTVIQPINPDSINIYQVPSSSALGVNNNSEKTIEAKPAEAPKPPPPPLTDIHTTTSSWLNATYELKKKSKVNQVELFSDYLQFCRKFGITNAMSSADFLHLVKVIFHQCEVISINRKNGDNDVFLEGLCKRSTQKPFAVTTLPPEKVRNPVSVNVSPKQNQAHPVDSLSHTPTLRQRLMEPPRVPLSPHRYPHPGATSSASPMSSPSVQASPKSVSGPLVSKGSRPQVNTPAKIIPPAQTRPGPVSPLGNSTIFASHAEDGKADGKDMPVSQPRLTASQTHPSIQQALQVEQVGESQSVKSLLAKKLSHAGSPEVDQSLVATPAIALNAGINSGQGTGPDSGFHQQPITATPQPKFKVSNPPMEIHQNQSHIIPSSTSQPIHIQQHHTVTTSLSPTPSSSLTTVGRFVIAQPPLSATSTVGNSAMSSSLMNSVFNPNSFQGGMEIQQNLNQNSILPSQNHGSQTAQYTNSHLIPNLQQNGQVTQVGTILSAQSQQSTHVQIRNSSTTSVPGNFVTQNSSHVLQNQPQNGPNQLNSSFPATAVKKMTVGQQQQSTINFMSGPVSMSSGGLLRAAPPGMSLTGQQLPRSTVAVQGTNLTQAISSPAVAALLTSNNPQGSSQMIISSPMLSGTAQGQIMTRPAQQQQQVPTTVVIQTPPGTIVMPSRQMQGGTVSFIVPPQYRQGSPVTFIQQQPSAASGVTAGVNMLPSLAIANSGGGGQSLPAQQRQIVLATPGQTIPVGMQISSLQGNAIIRNHPVCINSMQQPQQHNYVIQASSSQLSSTSASSLQSSPYQIVPQQTPPPVAGALVSNINSESQQTRSEAIHQSNMPSVVMQQVQCNGSGHDQNSSQRSPDSLIVSDSPPSPLSKSEKEMLNGKGSNVDLDTEHIKSGFKLGGKVNGLVHNTVTEHSKEVSPSFAQINSNPHGTALVNGCVPPASLPNQHANIPIQGLQIRSAGGIVNGATQNPPIGPPPHMGNGFQNQQQQPVVINQQQKQQQLLQQSQPPSHKAQVPLQPRQLLQPQQAQHPLQSQQQQVNLHQVQNQVVHIQQTQQQQTSQQAPQFQRIVSVRPAQPASHQVQQAQGAMRPRISTLSCPLDQQQQLQQSLQAGPRPASLPRSGSAPIGEAGGHINSLTNTPRGANRMPITSVPTVGKKRLPPAKPVVSTPLSETAASRLRKKKPNEVVVTPGSVQTRKQAQGQKPVHIAMQYMCEWGSCRKCFSTARLVLIHVFKQHVPLYDSSCQWVACEKLVRKRWSLISHIQDHHCSEMAMRAACQRRYTALQQKASGTAPTPPPPAPTPMIYPPDAAMQAIRRFSVKQPYAEFAEQREGPVSKHIRLTSALILRNICHSSSYGRHLVKQHEEVLSYNTMSVVESSTALSHCLWEISQCCDKDPHDISS</sequence>
<reference evidence="7" key="1">
    <citation type="journal article" date="2023" name="G3 (Bethesda)">
        <title>A reference genome for the long-term kleptoplast-retaining sea slug Elysia crispata morphotype clarki.</title>
        <authorList>
            <person name="Eastman K.E."/>
            <person name="Pendleton A.L."/>
            <person name="Shaikh M.A."/>
            <person name="Suttiyut T."/>
            <person name="Ogas R."/>
            <person name="Tomko P."/>
            <person name="Gavelis G."/>
            <person name="Widhalm J.R."/>
            <person name="Wisecaver J.H."/>
        </authorList>
    </citation>
    <scope>NUCLEOTIDE SEQUENCE</scope>
    <source>
        <strain evidence="7">ECLA1</strain>
    </source>
</reference>
<accession>A0AAE1DAB3</accession>
<evidence type="ECO:0000256" key="5">
    <source>
        <dbReference type="SAM" id="MobiDB-lite"/>
    </source>
</evidence>
<protein>
    <recommendedName>
        <fullName evidence="6">ARID domain-containing protein</fullName>
    </recommendedName>
</protein>
<evidence type="ECO:0000313" key="7">
    <source>
        <dbReference type="EMBL" id="KAK3763334.1"/>
    </source>
</evidence>
<dbReference type="PROSITE" id="PS51011">
    <property type="entry name" value="ARID"/>
    <property type="match status" value="1"/>
</dbReference>
<dbReference type="SMART" id="SM00355">
    <property type="entry name" value="ZnF_C2H2"/>
    <property type="match status" value="2"/>
</dbReference>
<keyword evidence="1" id="KW-0156">Chromatin regulator</keyword>
<dbReference type="SUPFAM" id="SSF48371">
    <property type="entry name" value="ARM repeat"/>
    <property type="match status" value="1"/>
</dbReference>
<dbReference type="Gene3D" id="1.25.10.10">
    <property type="entry name" value="Leucine-rich Repeat Variant"/>
    <property type="match status" value="1"/>
</dbReference>
<keyword evidence="4" id="KW-0539">Nucleus</keyword>
<dbReference type="InterPro" id="IPR011989">
    <property type="entry name" value="ARM-like"/>
</dbReference>